<keyword evidence="3" id="KW-1185">Reference proteome</keyword>
<keyword evidence="1" id="KW-0732">Signal</keyword>
<feature type="signal peptide" evidence="1">
    <location>
        <begin position="1"/>
        <end position="17"/>
    </location>
</feature>
<proteinExistence type="predicted"/>
<accession>A0ABR1G6C8</accession>
<comment type="caution">
    <text evidence="2">The sequence shown here is derived from an EMBL/GenBank/DDBJ whole genome shotgun (WGS) entry which is preliminary data.</text>
</comment>
<dbReference type="EMBL" id="JBBJCI010000085">
    <property type="protein sequence ID" value="KAK7248861.1"/>
    <property type="molecule type" value="Genomic_DNA"/>
</dbReference>
<reference evidence="2 3" key="1">
    <citation type="submission" date="2024-03" db="EMBL/GenBank/DDBJ databases">
        <title>Aureococcus anophagefferens CCMP1851 and Kratosvirus quantuckense: Draft genome of a second virus-susceptible host strain in the model system.</title>
        <authorList>
            <person name="Chase E."/>
            <person name="Truchon A.R."/>
            <person name="Schepens W."/>
            <person name="Wilhelm S.W."/>
        </authorList>
    </citation>
    <scope>NUCLEOTIDE SEQUENCE [LARGE SCALE GENOMIC DNA]</scope>
    <source>
        <strain evidence="2 3">CCMP1851</strain>
    </source>
</reference>
<evidence type="ECO:0000313" key="3">
    <source>
        <dbReference type="Proteomes" id="UP001363151"/>
    </source>
</evidence>
<evidence type="ECO:0000256" key="1">
    <source>
        <dbReference type="SAM" id="SignalP"/>
    </source>
</evidence>
<protein>
    <submittedName>
        <fullName evidence="2">Uncharacterized protein</fullName>
    </submittedName>
</protein>
<feature type="chain" id="PRO_5047048651" evidence="1">
    <location>
        <begin position="18"/>
        <end position="194"/>
    </location>
</feature>
<gene>
    <name evidence="2" type="ORF">SO694_00042129</name>
</gene>
<dbReference type="Proteomes" id="UP001363151">
    <property type="component" value="Unassembled WGS sequence"/>
</dbReference>
<organism evidence="2 3">
    <name type="scientific">Aureococcus anophagefferens</name>
    <name type="common">Harmful bloom alga</name>
    <dbReference type="NCBI Taxonomy" id="44056"/>
    <lineage>
        <taxon>Eukaryota</taxon>
        <taxon>Sar</taxon>
        <taxon>Stramenopiles</taxon>
        <taxon>Ochrophyta</taxon>
        <taxon>Pelagophyceae</taxon>
        <taxon>Pelagomonadales</taxon>
        <taxon>Pelagomonadaceae</taxon>
        <taxon>Aureococcus</taxon>
    </lineage>
</organism>
<name>A0ABR1G6C8_AURAN</name>
<evidence type="ECO:0000313" key="2">
    <source>
        <dbReference type="EMBL" id="KAK7248861.1"/>
    </source>
</evidence>
<sequence>MARLSVAALALSASAMALAPQQAPKLATRRSLGGFVGAAAAAVAAPALAYEGVYSMEIVKAGDAVLDKEALNSGPVKAALGDFKGYAVGIVNLQKALAANDQADVAKTLKTDYDFVKVRATFNALTPVFDEDTQKGVDRITRGILQDLVEAEAAAKFNDKGQRTPKKLALLSEKLTKLDGSFRKLFSYLIADSK</sequence>